<dbReference type="PROSITE" id="PS50013">
    <property type="entry name" value="CHROMO_2"/>
    <property type="match status" value="1"/>
</dbReference>
<gene>
    <name evidence="3" type="ORF">QYE76_067564</name>
</gene>
<comment type="caution">
    <text evidence="3">The sequence shown here is derived from an EMBL/GenBank/DDBJ whole genome shotgun (WGS) entry which is preliminary data.</text>
</comment>
<evidence type="ECO:0000256" key="1">
    <source>
        <dbReference type="SAM" id="MobiDB-lite"/>
    </source>
</evidence>
<dbReference type="InterPro" id="IPR005162">
    <property type="entry name" value="Retrotrans_gag_dom"/>
</dbReference>
<sequence length="637" mass="70684">MEQMELRIGEQLQVLTEKLSSFAGLKEHLEELDQRVSQRLDQVQTKMDLSLVSLGQVQQDQAQVGLALKGVTAAPSTAPIGHPPGPAKLGGHGILGMPPGSTLHPPGATLQPGARLETAQAAPTSSSATRTNARQVTDEIANLETENQGGERYDRGQGNHRGLPRMDFPKFDGTDARIWIDTCNSYFLMYQIPEGFKVAAATMNLLGNAAHWYQAYKLDNAWHNWEQFQQAVMSEFELNVYRDKMRELLQLKQTGTVEEYTRQFNQLVYNIRLYDVSVGGMMLVTQFILGLKEELQGPVEAQLPSSVSMASTYATIHEAVFERQKKSGKAVATRPQSYGTYRKDNRPNNINNSGDMWKAQQLKEYRRANNLCFKCGDKYVPGHQCAQPVAQLKAIQGGEGATIISDAMLTAITELEQGYVSDSMFMSMNALAGTVKGNSLQLSKACQSKSQTAQPCTAQLRFQQLLGGAKARPSHIISGYYLLEAMMEFWVGSRAYKLELPEHSQIHPVFHVSQLKEHVPDHTPVYSDLPSTLELDLLDVQPEEILDRRLVKRGNTALLQLQIKWTSLPASMATWENESVLKARYPEAPVWGHPGSQAAGNVRYAMTGEKLGRPPDEVFTEDEKQELLSDKDASSSG</sequence>
<evidence type="ECO:0000313" key="3">
    <source>
        <dbReference type="EMBL" id="KAK1649759.1"/>
    </source>
</evidence>
<protein>
    <recommendedName>
        <fullName evidence="2">Chromo domain-containing protein</fullName>
    </recommendedName>
</protein>
<dbReference type="InterPro" id="IPR016197">
    <property type="entry name" value="Chromo-like_dom_sf"/>
</dbReference>
<dbReference type="PANTHER" id="PTHR46148:SF52">
    <property type="entry name" value="OS04G0603800 PROTEIN"/>
    <property type="match status" value="1"/>
</dbReference>
<dbReference type="Pfam" id="PF24626">
    <property type="entry name" value="SH3_Tf2-1"/>
    <property type="match status" value="1"/>
</dbReference>
<evidence type="ECO:0000259" key="2">
    <source>
        <dbReference type="PROSITE" id="PS50013"/>
    </source>
</evidence>
<feature type="region of interest" description="Disordered" evidence="1">
    <location>
        <begin position="332"/>
        <end position="354"/>
    </location>
</feature>
<dbReference type="InterPro" id="IPR056924">
    <property type="entry name" value="SH3_Tf2-1"/>
</dbReference>
<accession>A0AAD8WD37</accession>
<name>A0AAD8WD37_LOLMU</name>
<dbReference type="Gene3D" id="2.40.50.40">
    <property type="match status" value="1"/>
</dbReference>
<feature type="region of interest" description="Disordered" evidence="1">
    <location>
        <begin position="608"/>
        <end position="637"/>
    </location>
</feature>
<dbReference type="InterPro" id="IPR023780">
    <property type="entry name" value="Chromo_domain"/>
</dbReference>
<dbReference type="AlphaFoldDB" id="A0AAD8WD37"/>
<feature type="region of interest" description="Disordered" evidence="1">
    <location>
        <begin position="148"/>
        <end position="167"/>
    </location>
</feature>
<dbReference type="InterPro" id="IPR000953">
    <property type="entry name" value="Chromo/chromo_shadow_dom"/>
</dbReference>
<feature type="domain" description="Chromo" evidence="2">
    <location>
        <begin position="540"/>
        <end position="587"/>
    </location>
</feature>
<dbReference type="Pfam" id="PF00385">
    <property type="entry name" value="Chromo"/>
    <property type="match status" value="1"/>
</dbReference>
<evidence type="ECO:0000313" key="4">
    <source>
        <dbReference type="Proteomes" id="UP001231189"/>
    </source>
</evidence>
<dbReference type="Pfam" id="PF03732">
    <property type="entry name" value="Retrotrans_gag"/>
    <property type="match status" value="1"/>
</dbReference>
<dbReference type="Proteomes" id="UP001231189">
    <property type="component" value="Unassembled WGS sequence"/>
</dbReference>
<dbReference type="PANTHER" id="PTHR46148">
    <property type="entry name" value="CHROMO DOMAIN-CONTAINING PROTEIN"/>
    <property type="match status" value="1"/>
</dbReference>
<dbReference type="SUPFAM" id="SSF54160">
    <property type="entry name" value="Chromo domain-like"/>
    <property type="match status" value="1"/>
</dbReference>
<proteinExistence type="predicted"/>
<feature type="compositionally biased region" description="Basic and acidic residues" evidence="1">
    <location>
        <begin position="610"/>
        <end position="637"/>
    </location>
</feature>
<reference evidence="3" key="1">
    <citation type="submission" date="2023-07" db="EMBL/GenBank/DDBJ databases">
        <title>A chromosome-level genome assembly of Lolium multiflorum.</title>
        <authorList>
            <person name="Chen Y."/>
            <person name="Copetti D."/>
            <person name="Kolliker R."/>
            <person name="Studer B."/>
        </authorList>
    </citation>
    <scope>NUCLEOTIDE SEQUENCE</scope>
    <source>
        <strain evidence="3">02402/16</strain>
        <tissue evidence="3">Leaf</tissue>
    </source>
</reference>
<keyword evidence="4" id="KW-1185">Reference proteome</keyword>
<dbReference type="EMBL" id="JAUUTY010000004">
    <property type="protein sequence ID" value="KAK1649759.1"/>
    <property type="molecule type" value="Genomic_DNA"/>
</dbReference>
<organism evidence="3 4">
    <name type="scientific">Lolium multiflorum</name>
    <name type="common">Italian ryegrass</name>
    <name type="synonym">Lolium perenne subsp. multiflorum</name>
    <dbReference type="NCBI Taxonomy" id="4521"/>
    <lineage>
        <taxon>Eukaryota</taxon>
        <taxon>Viridiplantae</taxon>
        <taxon>Streptophyta</taxon>
        <taxon>Embryophyta</taxon>
        <taxon>Tracheophyta</taxon>
        <taxon>Spermatophyta</taxon>
        <taxon>Magnoliopsida</taxon>
        <taxon>Liliopsida</taxon>
        <taxon>Poales</taxon>
        <taxon>Poaceae</taxon>
        <taxon>BOP clade</taxon>
        <taxon>Pooideae</taxon>
        <taxon>Poodae</taxon>
        <taxon>Poeae</taxon>
        <taxon>Poeae Chloroplast Group 2 (Poeae type)</taxon>
        <taxon>Loliodinae</taxon>
        <taxon>Loliinae</taxon>
        <taxon>Lolium</taxon>
    </lineage>
</organism>